<evidence type="ECO:0000256" key="1">
    <source>
        <dbReference type="SAM" id="MobiDB-lite"/>
    </source>
</evidence>
<dbReference type="STRING" id="1090615.SAMN04515671_2640"/>
<dbReference type="RefSeq" id="WP_090476507.1">
    <property type="nucleotide sequence ID" value="NZ_LT629710.1"/>
</dbReference>
<dbReference type="EMBL" id="LT629710">
    <property type="protein sequence ID" value="SDP00509.1"/>
    <property type="molecule type" value="Genomic_DNA"/>
</dbReference>
<sequence length="556" mass="55706">MFLADVDASASAPTAELTPSRLAVAGNAALKTALAALAGFVLCLGLALVVWAVTPSSGGTPVRLVQAGIAAFCGAAGMTLRIGHADLTLSPLMLTGVIVALLTAVVGRGRSSERNLRLEATFVGAATASFAITVTAVGVLGGGHAVNAVQIWRPALLAGVVLSVTMLVRGSAAREWLFDRLPPWAPTSLRVGSAGIFALFGGGAVTLIVGLVRTFSDSSTIQTLAAPGAAGGFGMFLLGLAYLPNAVVAATGYSTGVGFTVGSGTYTPFGSSPVELPAVSLLTAVPDSHTVGRTALLVLLVPVVAGLVIAFGSIRRLHSRSDRLFAVGAASLFAAVVAAAAAKMASGGVTGGEWSSSGSPPLLFGAAVGMVMGTVGATVVVLVPARTAAASLDLDEGDPVADDTADAAVSDGPDGSDSDENATEGEIEDDAEVTELESPEDLTNDGPVDGGTSREATTDRAPTDDATEMDTPDGDSDRDGSDPAPDPGPQAVDQEHDDIDPDATAAAPVAHPSDLAGRRARVAGVRDEDLIAAPDGDPDEALVTELRPRRRPGRAG</sequence>
<dbReference type="InterPro" id="IPR045931">
    <property type="entry name" value="DUF6350"/>
</dbReference>
<feature type="transmembrane region" description="Helical" evidence="2">
    <location>
        <begin position="324"/>
        <end position="342"/>
    </location>
</feature>
<feature type="compositionally biased region" description="Acidic residues" evidence="1">
    <location>
        <begin position="414"/>
        <end position="443"/>
    </location>
</feature>
<gene>
    <name evidence="3" type="ORF">SAMN04515671_2640</name>
</gene>
<feature type="compositionally biased region" description="Low complexity" evidence="1">
    <location>
        <begin position="502"/>
        <end position="514"/>
    </location>
</feature>
<keyword evidence="2" id="KW-0472">Membrane</keyword>
<feature type="transmembrane region" description="Helical" evidence="2">
    <location>
        <begin position="64"/>
        <end position="83"/>
    </location>
</feature>
<feature type="transmembrane region" description="Helical" evidence="2">
    <location>
        <begin position="224"/>
        <end position="243"/>
    </location>
</feature>
<accession>A0A1H0P6W5</accession>
<feature type="transmembrane region" description="Helical" evidence="2">
    <location>
        <begin position="250"/>
        <end position="271"/>
    </location>
</feature>
<keyword evidence="2" id="KW-0812">Transmembrane</keyword>
<dbReference type="Proteomes" id="UP000198741">
    <property type="component" value="Chromosome I"/>
</dbReference>
<feature type="transmembrane region" description="Helical" evidence="2">
    <location>
        <begin position="118"/>
        <end position="139"/>
    </location>
</feature>
<protein>
    <submittedName>
        <fullName evidence="3">Uncharacterized protein</fullName>
    </submittedName>
</protein>
<reference evidence="3 4" key="1">
    <citation type="submission" date="2016-10" db="EMBL/GenBank/DDBJ databases">
        <authorList>
            <person name="de Groot N.N."/>
        </authorList>
    </citation>
    <scope>NUCLEOTIDE SEQUENCE [LARGE SCALE GENOMIC DNA]</scope>
    <source>
        <strain evidence="4">P4-7,KCTC 19426,CECT 7604</strain>
    </source>
</reference>
<feature type="transmembrane region" description="Helical" evidence="2">
    <location>
        <begin position="362"/>
        <end position="383"/>
    </location>
</feature>
<keyword evidence="4" id="KW-1185">Reference proteome</keyword>
<dbReference type="AlphaFoldDB" id="A0A1H0P6W5"/>
<proteinExistence type="predicted"/>
<feature type="transmembrane region" description="Helical" evidence="2">
    <location>
        <begin position="189"/>
        <end position="212"/>
    </location>
</feature>
<feature type="transmembrane region" description="Helical" evidence="2">
    <location>
        <begin position="151"/>
        <end position="168"/>
    </location>
</feature>
<evidence type="ECO:0000256" key="2">
    <source>
        <dbReference type="SAM" id="Phobius"/>
    </source>
</evidence>
<feature type="compositionally biased region" description="Acidic residues" evidence="1">
    <location>
        <begin position="465"/>
        <end position="474"/>
    </location>
</feature>
<organism evidence="3 4">
    <name type="scientific">Nakamurella panacisegetis</name>
    <dbReference type="NCBI Taxonomy" id="1090615"/>
    <lineage>
        <taxon>Bacteria</taxon>
        <taxon>Bacillati</taxon>
        <taxon>Actinomycetota</taxon>
        <taxon>Actinomycetes</taxon>
        <taxon>Nakamurellales</taxon>
        <taxon>Nakamurellaceae</taxon>
        <taxon>Nakamurella</taxon>
    </lineage>
</organism>
<feature type="region of interest" description="Disordered" evidence="1">
    <location>
        <begin position="394"/>
        <end position="556"/>
    </location>
</feature>
<keyword evidence="2" id="KW-1133">Transmembrane helix</keyword>
<feature type="compositionally biased region" description="Acidic residues" evidence="1">
    <location>
        <begin position="394"/>
        <end position="405"/>
    </location>
</feature>
<name>A0A1H0P6W5_9ACTN</name>
<feature type="transmembrane region" description="Helical" evidence="2">
    <location>
        <begin position="291"/>
        <end position="312"/>
    </location>
</feature>
<evidence type="ECO:0000313" key="3">
    <source>
        <dbReference type="EMBL" id="SDP00509.1"/>
    </source>
</evidence>
<feature type="transmembrane region" description="Helical" evidence="2">
    <location>
        <begin position="28"/>
        <end position="52"/>
    </location>
</feature>
<evidence type="ECO:0000313" key="4">
    <source>
        <dbReference type="Proteomes" id="UP000198741"/>
    </source>
</evidence>
<dbReference type="Pfam" id="PF19877">
    <property type="entry name" value="DUF6350"/>
    <property type="match status" value="1"/>
</dbReference>
<feature type="transmembrane region" description="Helical" evidence="2">
    <location>
        <begin position="89"/>
        <end position="106"/>
    </location>
</feature>